<dbReference type="Proteomes" id="UP000315369">
    <property type="component" value="Unassembled WGS sequence"/>
</dbReference>
<protein>
    <recommendedName>
        <fullName evidence="4">Lipoprotein</fullName>
    </recommendedName>
</protein>
<feature type="chain" id="PRO_5021936469" description="Lipoprotein" evidence="1">
    <location>
        <begin position="23"/>
        <end position="158"/>
    </location>
</feature>
<evidence type="ECO:0000313" key="3">
    <source>
        <dbReference type="Proteomes" id="UP000315369"/>
    </source>
</evidence>
<evidence type="ECO:0000313" key="2">
    <source>
        <dbReference type="EMBL" id="TQF17879.1"/>
    </source>
</evidence>
<proteinExistence type="predicted"/>
<dbReference type="EMBL" id="VIFM01000002">
    <property type="protein sequence ID" value="TQF17879.1"/>
    <property type="molecule type" value="Genomic_DNA"/>
</dbReference>
<comment type="caution">
    <text evidence="2">The sequence shown here is derived from an EMBL/GenBank/DDBJ whole genome shotgun (WGS) entry which is preliminary data.</text>
</comment>
<dbReference type="AlphaFoldDB" id="A0A540X9K8"/>
<accession>A0A540X9K8</accession>
<reference evidence="2 3" key="1">
    <citation type="submission" date="2019-06" db="EMBL/GenBank/DDBJ databases">
        <authorList>
            <person name="Livingstone P."/>
            <person name="Whitworth D."/>
        </authorList>
    </citation>
    <scope>NUCLEOTIDE SEQUENCE [LARGE SCALE GENOMIC DNA]</scope>
    <source>
        <strain evidence="2 3">AM401</strain>
    </source>
</reference>
<keyword evidence="3" id="KW-1185">Reference proteome</keyword>
<sequence length="158" mass="17346">MSRFAGVLFVAVIAICPLRARAQQCPEVAGATMSTTLALFKTIQEDRAKVCAVVGEKPLPERFLKEASACFDKHLMPCAQSTVKGFLPLLDKCIQGQNLFSDTGMCSRWDAAMTCMDTEIRDRSSSATMAMMKHLGLVQSKTQKFEACFRAAAKKVKK</sequence>
<name>A0A540X9K8_9BACT</name>
<dbReference type="RefSeq" id="WP_141640396.1">
    <property type="nucleotide sequence ID" value="NZ_VIFM01000002.1"/>
</dbReference>
<gene>
    <name evidence="2" type="ORF">FJV41_00600</name>
</gene>
<organism evidence="2 3">
    <name type="scientific">Myxococcus llanfairpwllgwyngyllgogerychwyrndrobwllllantysiliogogogochensis</name>
    <dbReference type="NCBI Taxonomy" id="2590453"/>
    <lineage>
        <taxon>Bacteria</taxon>
        <taxon>Pseudomonadati</taxon>
        <taxon>Myxococcota</taxon>
        <taxon>Myxococcia</taxon>
        <taxon>Myxococcales</taxon>
        <taxon>Cystobacterineae</taxon>
        <taxon>Myxococcaceae</taxon>
        <taxon>Myxococcus</taxon>
    </lineage>
</organism>
<keyword evidence="1" id="KW-0732">Signal</keyword>
<feature type="signal peptide" evidence="1">
    <location>
        <begin position="1"/>
        <end position="22"/>
    </location>
</feature>
<evidence type="ECO:0008006" key="4">
    <source>
        <dbReference type="Google" id="ProtNLM"/>
    </source>
</evidence>
<evidence type="ECO:0000256" key="1">
    <source>
        <dbReference type="SAM" id="SignalP"/>
    </source>
</evidence>